<name>A0A813FNG1_POLGL</name>
<proteinExistence type="predicted"/>
<feature type="transmembrane region" description="Helical" evidence="2">
    <location>
        <begin position="257"/>
        <end position="280"/>
    </location>
</feature>
<feature type="coiled-coil region" evidence="1">
    <location>
        <begin position="331"/>
        <end position="358"/>
    </location>
</feature>
<protein>
    <submittedName>
        <fullName evidence="3">Uncharacterized protein</fullName>
    </submittedName>
</protein>
<evidence type="ECO:0000256" key="1">
    <source>
        <dbReference type="SAM" id="Coils"/>
    </source>
</evidence>
<keyword evidence="1" id="KW-0175">Coiled coil</keyword>
<keyword evidence="4" id="KW-1185">Reference proteome</keyword>
<evidence type="ECO:0000313" key="4">
    <source>
        <dbReference type="Proteomes" id="UP000654075"/>
    </source>
</evidence>
<sequence>MGLQSNFSVNESSNWVDNVTAGFAVQVLQCVNSQAIWPGPSASASVWYHFVWSIVTVPGILLATGILLAVFEPHLRWCCRPRKKTPGTTQASRLRLLVAIVVSLFVLGAGVSLAAQQARDSYNLTVGEMERVISDFDTADKLVQSLSKSGGQALPQIGLLVQTCPATYQAYLLEVVKEPRKTGERYLQLVDEYARIIKKLPALAQALKSYLQYGGRGLLAFLAVPLGLLAFSFSVICVLALSAGCRRRSRESRTARCCLALLPLVILVVTAFAACGLAMANTVASFCVVSSSSNSGVSSYAGHAFGYESPEFNYSRYYVRGQGDNAALDALAAGQGALDELEGNMQEYKRDMAEICSGWNHADEVLDADLQSIRQSLGAFQELLSPRNIHPCCGCSLFVHRECSVHCKLQFVVDDYCVSLL</sequence>
<dbReference type="AlphaFoldDB" id="A0A813FNG1"/>
<dbReference type="EMBL" id="CAJNNV010025089">
    <property type="protein sequence ID" value="CAE8612158.1"/>
    <property type="molecule type" value="Genomic_DNA"/>
</dbReference>
<evidence type="ECO:0000256" key="2">
    <source>
        <dbReference type="SAM" id="Phobius"/>
    </source>
</evidence>
<comment type="caution">
    <text evidence="3">The sequence shown here is derived from an EMBL/GenBank/DDBJ whole genome shotgun (WGS) entry which is preliminary data.</text>
</comment>
<feature type="transmembrane region" description="Helical" evidence="2">
    <location>
        <begin position="47"/>
        <end position="71"/>
    </location>
</feature>
<reference evidence="3" key="1">
    <citation type="submission" date="2021-02" db="EMBL/GenBank/DDBJ databases">
        <authorList>
            <person name="Dougan E. K."/>
            <person name="Rhodes N."/>
            <person name="Thang M."/>
            <person name="Chan C."/>
        </authorList>
    </citation>
    <scope>NUCLEOTIDE SEQUENCE</scope>
</reference>
<dbReference type="Proteomes" id="UP000654075">
    <property type="component" value="Unassembled WGS sequence"/>
</dbReference>
<keyword evidence="2" id="KW-0812">Transmembrane</keyword>
<evidence type="ECO:0000313" key="3">
    <source>
        <dbReference type="EMBL" id="CAE8612158.1"/>
    </source>
</evidence>
<accession>A0A813FNG1</accession>
<feature type="transmembrane region" description="Helical" evidence="2">
    <location>
        <begin position="92"/>
        <end position="115"/>
    </location>
</feature>
<keyword evidence="2" id="KW-1133">Transmembrane helix</keyword>
<feature type="transmembrane region" description="Helical" evidence="2">
    <location>
        <begin position="218"/>
        <end position="245"/>
    </location>
</feature>
<organism evidence="3 4">
    <name type="scientific">Polarella glacialis</name>
    <name type="common">Dinoflagellate</name>
    <dbReference type="NCBI Taxonomy" id="89957"/>
    <lineage>
        <taxon>Eukaryota</taxon>
        <taxon>Sar</taxon>
        <taxon>Alveolata</taxon>
        <taxon>Dinophyceae</taxon>
        <taxon>Suessiales</taxon>
        <taxon>Suessiaceae</taxon>
        <taxon>Polarella</taxon>
    </lineage>
</organism>
<keyword evidence="2" id="KW-0472">Membrane</keyword>
<gene>
    <name evidence="3" type="ORF">PGLA1383_LOCUS29961</name>
</gene>